<name>A0A4R2S2P3_9BACL</name>
<reference evidence="1 2" key="1">
    <citation type="submission" date="2019-03" db="EMBL/GenBank/DDBJ databases">
        <title>Genomic Encyclopedia of Type Strains, Phase IV (KMG-IV): sequencing the most valuable type-strain genomes for metagenomic binning, comparative biology and taxonomic classification.</title>
        <authorList>
            <person name="Goeker M."/>
        </authorList>
    </citation>
    <scope>NUCLEOTIDE SEQUENCE [LARGE SCALE GENOMIC DNA]</scope>
    <source>
        <strain evidence="1 2">DSM 46831</strain>
    </source>
</reference>
<keyword evidence="2" id="KW-1185">Reference proteome</keyword>
<organism evidence="1 2">
    <name type="scientific">Baia soyae</name>
    <dbReference type="NCBI Taxonomy" id="1544746"/>
    <lineage>
        <taxon>Bacteria</taxon>
        <taxon>Bacillati</taxon>
        <taxon>Bacillota</taxon>
        <taxon>Bacilli</taxon>
        <taxon>Bacillales</taxon>
        <taxon>Thermoactinomycetaceae</taxon>
        <taxon>Baia</taxon>
    </lineage>
</organism>
<evidence type="ECO:0000313" key="1">
    <source>
        <dbReference type="EMBL" id="TCP70603.1"/>
    </source>
</evidence>
<dbReference type="EMBL" id="SLXV01000001">
    <property type="protein sequence ID" value="TCP70603.1"/>
    <property type="molecule type" value="Genomic_DNA"/>
</dbReference>
<comment type="caution">
    <text evidence="1">The sequence shown here is derived from an EMBL/GenBank/DDBJ whole genome shotgun (WGS) entry which is preliminary data.</text>
</comment>
<dbReference type="Proteomes" id="UP000294746">
    <property type="component" value="Unassembled WGS sequence"/>
</dbReference>
<gene>
    <name evidence="1" type="ORF">EDD57_10145</name>
</gene>
<dbReference type="AlphaFoldDB" id="A0A4R2S2P3"/>
<protein>
    <submittedName>
        <fullName evidence="1">Uncharacterized protein</fullName>
    </submittedName>
</protein>
<sequence length="175" mass="20767">MFLTPVWKVPIFLQLIFSLSFYNIYKDIKYIHHGRKIFIRSNFRVQWSLYVDAKTQEKAMLIFRLVSEAIDLPLQIENCEPYWRNRSQYEITFTTMWEDVTPPEAVFRTLAAADTLAWEWNVRCPVEWEDGLFEFGGQSVKTKLANLLWIGFELEREGAQKQTIQEGTVYETKIP</sequence>
<proteinExistence type="predicted"/>
<accession>A0A4R2S2P3</accession>
<evidence type="ECO:0000313" key="2">
    <source>
        <dbReference type="Proteomes" id="UP000294746"/>
    </source>
</evidence>